<dbReference type="Pfam" id="PF11396">
    <property type="entry name" value="PepSY_like"/>
    <property type="match status" value="1"/>
</dbReference>
<protein>
    <submittedName>
        <fullName evidence="2">PepSY-like domain-containing protein</fullName>
    </submittedName>
</protein>
<feature type="domain" description="Putative beta-lactamase-inhibitor-like PepSY-like" evidence="1">
    <location>
        <begin position="68"/>
        <end position="148"/>
    </location>
</feature>
<gene>
    <name evidence="2" type="ORF">RE431_06310</name>
</gene>
<dbReference type="Gene3D" id="3.10.450.360">
    <property type="match status" value="1"/>
</dbReference>
<evidence type="ECO:0000313" key="2">
    <source>
        <dbReference type="EMBL" id="MDR5590244.1"/>
    </source>
</evidence>
<name>A0ABU1EQJ0_9FLAO</name>
<proteinExistence type="predicted"/>
<accession>A0ABU1EQJ0</accession>
<dbReference type="EMBL" id="JAVJIU010000002">
    <property type="protein sequence ID" value="MDR5590244.1"/>
    <property type="molecule type" value="Genomic_DNA"/>
</dbReference>
<dbReference type="InterPro" id="IPR021533">
    <property type="entry name" value="PepSY-like"/>
</dbReference>
<organism evidence="2 3">
    <name type="scientific">Christiangramia sediminicola</name>
    <dbReference type="NCBI Taxonomy" id="3073267"/>
    <lineage>
        <taxon>Bacteria</taxon>
        <taxon>Pseudomonadati</taxon>
        <taxon>Bacteroidota</taxon>
        <taxon>Flavobacteriia</taxon>
        <taxon>Flavobacteriales</taxon>
        <taxon>Flavobacteriaceae</taxon>
        <taxon>Christiangramia</taxon>
    </lineage>
</organism>
<evidence type="ECO:0000259" key="1">
    <source>
        <dbReference type="Pfam" id="PF11396"/>
    </source>
</evidence>
<dbReference type="RefSeq" id="WP_309561119.1">
    <property type="nucleotide sequence ID" value="NZ_JAVJIU010000002.1"/>
</dbReference>
<reference evidence="3" key="1">
    <citation type="submission" date="2023-07" db="EMBL/GenBank/DDBJ databases">
        <title>Christiangramia sp. SM2212., a novel bacterium of the family Flavobacteriaceae isolated from the sea sediment.</title>
        <authorList>
            <person name="Wang J."/>
            <person name="Zhang X."/>
        </authorList>
    </citation>
    <scope>NUCLEOTIDE SEQUENCE [LARGE SCALE GENOMIC DNA]</scope>
    <source>
        <strain evidence="3">SM2212</strain>
    </source>
</reference>
<comment type="caution">
    <text evidence="2">The sequence shown here is derived from an EMBL/GenBank/DDBJ whole genome shotgun (WGS) entry which is preliminary data.</text>
</comment>
<dbReference type="PROSITE" id="PS51257">
    <property type="entry name" value="PROKAR_LIPOPROTEIN"/>
    <property type="match status" value="1"/>
</dbReference>
<dbReference type="SUPFAM" id="SSF160574">
    <property type="entry name" value="BT0923-like"/>
    <property type="match status" value="1"/>
</dbReference>
<keyword evidence="3" id="KW-1185">Reference proteome</keyword>
<sequence length="149" mass="17262">MKRISIVVAGLLSVGILSCQENKDKKSDSKNTAPEAVQMAFQKKYPGENDPDWEQDEHGYWESHFKQDGEKYRADFNADGTWVETENDIKDEELPDAIKKVIKEKYSDHEITEVEHVQNAKKGEFYDVEFKQKGKNKDVMFREDGTIID</sequence>
<dbReference type="Proteomes" id="UP001257234">
    <property type="component" value="Unassembled WGS sequence"/>
</dbReference>
<evidence type="ECO:0000313" key="3">
    <source>
        <dbReference type="Proteomes" id="UP001257234"/>
    </source>
</evidence>